<dbReference type="PANTHER" id="PTHR37461">
    <property type="entry name" value="ANTI-SIGMA-K FACTOR RSKA"/>
    <property type="match status" value="1"/>
</dbReference>
<dbReference type="InterPro" id="IPR051474">
    <property type="entry name" value="Anti-sigma-K/W_factor"/>
</dbReference>
<dbReference type="RefSeq" id="WP_126699679.1">
    <property type="nucleotide sequence ID" value="NZ_RWKW01000034.1"/>
</dbReference>
<accession>A0A3R9ZSA9</accession>
<gene>
    <name evidence="4" type="ORF">EJC49_09595</name>
</gene>
<feature type="transmembrane region" description="Helical" evidence="2">
    <location>
        <begin position="101"/>
        <end position="124"/>
    </location>
</feature>
<keyword evidence="2" id="KW-1133">Transmembrane helix</keyword>
<reference evidence="4 5" key="1">
    <citation type="submission" date="2018-12" db="EMBL/GenBank/DDBJ databases">
        <title>Mesorhizobium carbonis sp. nov., isolated from coal mine water.</title>
        <authorList>
            <person name="Xin W."/>
            <person name="Xu Z."/>
            <person name="Xiang F."/>
            <person name="Zhang J."/>
            <person name="Xi L."/>
            <person name="Liu J."/>
        </authorList>
    </citation>
    <scope>NUCLEOTIDE SEQUENCE [LARGE SCALE GENOMIC DNA]</scope>
    <source>
        <strain evidence="4 5">B2.3</strain>
    </source>
</reference>
<evidence type="ECO:0000256" key="2">
    <source>
        <dbReference type="SAM" id="Phobius"/>
    </source>
</evidence>
<organism evidence="4 5">
    <name type="scientific">Aquibium carbonis</name>
    <dbReference type="NCBI Taxonomy" id="2495581"/>
    <lineage>
        <taxon>Bacteria</taxon>
        <taxon>Pseudomonadati</taxon>
        <taxon>Pseudomonadota</taxon>
        <taxon>Alphaproteobacteria</taxon>
        <taxon>Hyphomicrobiales</taxon>
        <taxon>Phyllobacteriaceae</taxon>
        <taxon>Aquibium</taxon>
    </lineage>
</organism>
<feature type="domain" description="Anti-sigma K factor RskA C-terminal" evidence="3">
    <location>
        <begin position="106"/>
        <end position="233"/>
    </location>
</feature>
<dbReference type="PANTHER" id="PTHR37461:SF1">
    <property type="entry name" value="ANTI-SIGMA-K FACTOR RSKA"/>
    <property type="match status" value="1"/>
</dbReference>
<name>A0A3R9ZSA9_9HYPH</name>
<evidence type="ECO:0000313" key="4">
    <source>
        <dbReference type="EMBL" id="RST86528.1"/>
    </source>
</evidence>
<dbReference type="InterPro" id="IPR018764">
    <property type="entry name" value="RskA_C"/>
</dbReference>
<keyword evidence="5" id="KW-1185">Reference proteome</keyword>
<keyword evidence="2" id="KW-0812">Transmembrane</keyword>
<protein>
    <submittedName>
        <fullName evidence="4">Anti-sigma factor</fullName>
    </submittedName>
</protein>
<evidence type="ECO:0000259" key="3">
    <source>
        <dbReference type="Pfam" id="PF10099"/>
    </source>
</evidence>
<dbReference type="GO" id="GO:0006417">
    <property type="term" value="P:regulation of translation"/>
    <property type="evidence" value="ECO:0007669"/>
    <property type="project" value="TreeGrafter"/>
</dbReference>
<dbReference type="OrthoDB" id="9816387at2"/>
<dbReference type="Proteomes" id="UP000278398">
    <property type="component" value="Unassembled WGS sequence"/>
</dbReference>
<dbReference type="GO" id="GO:0016989">
    <property type="term" value="F:sigma factor antagonist activity"/>
    <property type="evidence" value="ECO:0007669"/>
    <property type="project" value="TreeGrafter"/>
</dbReference>
<feature type="region of interest" description="Disordered" evidence="1">
    <location>
        <begin position="219"/>
        <end position="242"/>
    </location>
</feature>
<dbReference type="AlphaFoldDB" id="A0A3R9ZSA9"/>
<sequence>MTRAGEFGEDGGGDDILAAEYVVGALSAEERRAVAARIDGDAEFARLVERWEANLAPMQDGFEPVEPPASVKRRLDERLFDVTAASAGAPAARGGLWHSLAFWRGLAVAAVLAVVVLAAQPYLFEQSEPQTNRLVASLAPRESDVHYFVVYDARTADIGLSHVTGERETGRDFELWVVEGDRPPVSLGVIPAGSTVHLAVDQALRVKIEQGAVFAISLEPQGGSPTGQPTGPVVAAGDLRDI</sequence>
<proteinExistence type="predicted"/>
<dbReference type="Pfam" id="PF10099">
    <property type="entry name" value="RskA_C"/>
    <property type="match status" value="1"/>
</dbReference>
<evidence type="ECO:0000256" key="1">
    <source>
        <dbReference type="SAM" id="MobiDB-lite"/>
    </source>
</evidence>
<dbReference type="EMBL" id="RWKW01000034">
    <property type="protein sequence ID" value="RST86528.1"/>
    <property type="molecule type" value="Genomic_DNA"/>
</dbReference>
<dbReference type="GO" id="GO:0005886">
    <property type="term" value="C:plasma membrane"/>
    <property type="evidence" value="ECO:0007669"/>
    <property type="project" value="InterPro"/>
</dbReference>
<evidence type="ECO:0000313" key="5">
    <source>
        <dbReference type="Proteomes" id="UP000278398"/>
    </source>
</evidence>
<feature type="compositionally biased region" description="Low complexity" evidence="1">
    <location>
        <begin position="220"/>
        <end position="232"/>
    </location>
</feature>
<keyword evidence="2" id="KW-0472">Membrane</keyword>
<comment type="caution">
    <text evidence="4">The sequence shown here is derived from an EMBL/GenBank/DDBJ whole genome shotgun (WGS) entry which is preliminary data.</text>
</comment>